<feature type="region of interest" description="Disordered" evidence="13">
    <location>
        <begin position="1"/>
        <end position="37"/>
    </location>
</feature>
<proteinExistence type="inferred from homology"/>
<reference evidence="15" key="1">
    <citation type="submission" date="2018-07" db="EMBL/GenBank/DDBJ databases">
        <title>Annotation of Aphanomyces astaci genome assembly.</title>
        <authorList>
            <person name="Studholme D.J."/>
        </authorList>
    </citation>
    <scope>NUCLEOTIDE SEQUENCE [LARGE SCALE GENOMIC DNA]</scope>
    <source>
        <strain evidence="15">Pc</strain>
    </source>
</reference>
<keyword evidence="2" id="KW-0723">Serine/threonine-protein kinase</keyword>
<dbReference type="GO" id="GO:0000307">
    <property type="term" value="C:cyclin-dependent protein kinase holoenzyme complex"/>
    <property type="evidence" value="ECO:0007669"/>
    <property type="project" value="TreeGrafter"/>
</dbReference>
<dbReference type="SUPFAM" id="SSF56112">
    <property type="entry name" value="Protein kinase-like (PK-like)"/>
    <property type="match status" value="1"/>
</dbReference>
<dbReference type="InterPro" id="IPR011009">
    <property type="entry name" value="Kinase-like_dom_sf"/>
</dbReference>
<dbReference type="Gene3D" id="2.20.110.10">
    <property type="entry name" value="Histone H3 K4-specific methyltransferase SET7/9 N-terminal domain"/>
    <property type="match status" value="2"/>
</dbReference>
<dbReference type="PANTHER" id="PTHR24056">
    <property type="entry name" value="CELL DIVISION PROTEIN KINASE"/>
    <property type="match status" value="1"/>
</dbReference>
<sequence length="668" mass="73716">MQLKEGPTARSWHTLTTIRYRPPPDAPQALKGKQTTQPTIQVSELDDALLLLGGKDGGKDVWVFHYDKLPQPDDGDTTSDVEPTLVVVGGVHLGEFVDTVSILDVLTGMWSTLAQSPSLQRSCHPGPASNNNESTPPSAFRHGLDCFLIFGGITPDAIAPLDGFVVIDPIGGTVAQVDDGHLGIPSHAPLLYSVSSHMGHAIATSSDRRKLFVFGGTHASTHAWLDTMSCVDFWTYQHDPLPPPPLERIRTVEYPNGDVYLGELDAANLRHGLGRCDYATGDVYEGHWVEDAWAGDGRDGVVTYSNDAKLKGAWVDNVLQSSTIVIESYVDRDGKIVGLYEGAVDDSALHAPHGPGRFESQGYPKAGEMFSGSWMHGKRDGQGMCMAFDGTVYMGEWKNGKRNGIGTCDYAKTRDRYEGKWVGDVRCGLVKLDLLTSISSSPPPQPLTPTLTPPASRWHLGLIENYTIIDKVGSGTYGEVYKCQHKITKDIVALKKLRQDVEKNGHPNIVELKEIVSKPDLPKDGKKPPLYFAFEYMEHDLSGLLTHEKVPKFSRTQIQCYMRQLLYGIAFMHGQKIMHRDIKASNLLLNNAGMLKIADFGLSRFWTEANARSGRYTNKVVTLWYRPPELLMGCTAYDYSIDMWSVGCIFAELLLGKAPLQGRNELEQ</sequence>
<keyword evidence="16" id="KW-1185">Reference proteome</keyword>
<organism evidence="15 16">
    <name type="scientific">Aphanomyces astaci</name>
    <name type="common">Crayfish plague agent</name>
    <dbReference type="NCBI Taxonomy" id="112090"/>
    <lineage>
        <taxon>Eukaryota</taxon>
        <taxon>Sar</taxon>
        <taxon>Stramenopiles</taxon>
        <taxon>Oomycota</taxon>
        <taxon>Saprolegniomycetes</taxon>
        <taxon>Saprolegniales</taxon>
        <taxon>Verrucalvaceae</taxon>
        <taxon>Aphanomyces</taxon>
    </lineage>
</organism>
<keyword evidence="3" id="KW-0808">Transferase</keyword>
<evidence type="ECO:0000259" key="14">
    <source>
        <dbReference type="PROSITE" id="PS50011"/>
    </source>
</evidence>
<evidence type="ECO:0000256" key="3">
    <source>
        <dbReference type="ARBA" id="ARBA00022679"/>
    </source>
</evidence>
<feature type="domain" description="Protein kinase" evidence="14">
    <location>
        <begin position="466"/>
        <end position="668"/>
    </location>
</feature>
<evidence type="ECO:0000256" key="8">
    <source>
        <dbReference type="ARBA" id="ARBA00038543"/>
    </source>
</evidence>
<evidence type="ECO:0000256" key="7">
    <source>
        <dbReference type="ARBA" id="ARBA00022840"/>
    </source>
</evidence>
<dbReference type="Gene3D" id="2.120.10.80">
    <property type="entry name" value="Kelch-type beta propeller"/>
    <property type="match status" value="1"/>
</dbReference>
<dbReference type="SUPFAM" id="SSF82185">
    <property type="entry name" value="Histone H3 K4-specific methyltransferase SET7/9 N-terminal domain"/>
    <property type="match status" value="1"/>
</dbReference>
<evidence type="ECO:0000256" key="1">
    <source>
        <dbReference type="ARBA" id="ARBA00006485"/>
    </source>
</evidence>
<keyword evidence="5 12" id="KW-0547">Nucleotide-binding</keyword>
<dbReference type="InterPro" id="IPR050108">
    <property type="entry name" value="CDK"/>
</dbReference>
<dbReference type="PANTHER" id="PTHR24056:SF546">
    <property type="entry name" value="CYCLIN-DEPENDENT KINASE 12"/>
    <property type="match status" value="1"/>
</dbReference>
<name>A0A3R7Y901_APHAT</name>
<evidence type="ECO:0000256" key="4">
    <source>
        <dbReference type="ARBA" id="ARBA00022737"/>
    </source>
</evidence>
<feature type="non-terminal residue" evidence="15">
    <location>
        <position position="668"/>
    </location>
</feature>
<dbReference type="InterPro" id="IPR015915">
    <property type="entry name" value="Kelch-typ_b-propeller"/>
</dbReference>
<dbReference type="FunFam" id="1.10.510.10:FF:000624">
    <property type="entry name" value="Mitogen-activated protein kinase"/>
    <property type="match status" value="1"/>
</dbReference>
<evidence type="ECO:0000256" key="11">
    <source>
        <dbReference type="ARBA" id="ARBA00042858"/>
    </source>
</evidence>
<dbReference type="InterPro" id="IPR008271">
    <property type="entry name" value="Ser/Thr_kinase_AS"/>
</dbReference>
<evidence type="ECO:0000313" key="16">
    <source>
        <dbReference type="Proteomes" id="UP000284702"/>
    </source>
</evidence>
<comment type="subunit">
    <text evidence="8">May form a complex composed of at least the catalytic subunit CRK2 and a cyclin.</text>
</comment>
<comment type="caution">
    <text evidence="15">The sequence shown here is derived from an EMBL/GenBank/DDBJ whole genome shotgun (WGS) entry which is preliminary data.</text>
</comment>
<evidence type="ECO:0000256" key="12">
    <source>
        <dbReference type="PROSITE-ProRule" id="PRU10141"/>
    </source>
</evidence>
<evidence type="ECO:0000313" key="15">
    <source>
        <dbReference type="EMBL" id="RQM24111.1"/>
    </source>
</evidence>
<evidence type="ECO:0000256" key="2">
    <source>
        <dbReference type="ARBA" id="ARBA00022527"/>
    </source>
</evidence>
<dbReference type="Gene3D" id="1.10.510.10">
    <property type="entry name" value="Transferase(Phosphotransferase) domain 1"/>
    <property type="match status" value="1"/>
</dbReference>
<dbReference type="InterPro" id="IPR000719">
    <property type="entry name" value="Prot_kinase_dom"/>
</dbReference>
<dbReference type="EMBL" id="MZMZ02002787">
    <property type="protein sequence ID" value="RQM24111.1"/>
    <property type="molecule type" value="Genomic_DNA"/>
</dbReference>
<evidence type="ECO:0000256" key="10">
    <source>
        <dbReference type="ARBA" id="ARBA00041902"/>
    </source>
</evidence>
<keyword evidence="4" id="KW-0677">Repeat</keyword>
<dbReference type="GO" id="GO:0005524">
    <property type="term" value="F:ATP binding"/>
    <property type="evidence" value="ECO:0007669"/>
    <property type="project" value="UniProtKB-UniRule"/>
</dbReference>
<dbReference type="InterPro" id="IPR003409">
    <property type="entry name" value="MORN"/>
</dbReference>
<keyword evidence="7 12" id="KW-0067">ATP-binding</keyword>
<dbReference type="PROSITE" id="PS00107">
    <property type="entry name" value="PROTEIN_KINASE_ATP"/>
    <property type="match status" value="1"/>
</dbReference>
<feature type="binding site" evidence="12">
    <location>
        <position position="495"/>
    </location>
    <ligand>
        <name>ATP</name>
        <dbReference type="ChEBI" id="CHEBI:30616"/>
    </ligand>
</feature>
<dbReference type="Proteomes" id="UP000284702">
    <property type="component" value="Unassembled WGS sequence"/>
</dbReference>
<dbReference type="GO" id="GO:0008353">
    <property type="term" value="F:RNA polymerase II CTD heptapeptide repeat kinase activity"/>
    <property type="evidence" value="ECO:0007669"/>
    <property type="project" value="TreeGrafter"/>
</dbReference>
<feature type="region of interest" description="Disordered" evidence="13">
    <location>
        <begin position="117"/>
        <end position="136"/>
    </location>
</feature>
<dbReference type="SMART" id="SM00698">
    <property type="entry name" value="MORN"/>
    <property type="match status" value="5"/>
</dbReference>
<dbReference type="PROSITE" id="PS50011">
    <property type="entry name" value="PROTEIN_KINASE_DOM"/>
    <property type="match status" value="1"/>
</dbReference>
<evidence type="ECO:0000256" key="9">
    <source>
        <dbReference type="ARBA" id="ARBA00039612"/>
    </source>
</evidence>
<gene>
    <name evidence="15" type="ORF">B5M09_011873</name>
</gene>
<dbReference type="SMART" id="SM00220">
    <property type="entry name" value="S_TKc"/>
    <property type="match status" value="1"/>
</dbReference>
<dbReference type="AlphaFoldDB" id="A0A3R7Y901"/>
<dbReference type="SUPFAM" id="SSF117281">
    <property type="entry name" value="Kelch motif"/>
    <property type="match status" value="1"/>
</dbReference>
<comment type="similarity">
    <text evidence="1">Belongs to the protein kinase superfamily. CMGC Ser/Thr protein kinase family. CDC2/CDKX subfamily.</text>
</comment>
<dbReference type="Gene3D" id="3.30.200.20">
    <property type="entry name" value="Phosphorylase Kinase, domain 1"/>
    <property type="match status" value="1"/>
</dbReference>
<protein>
    <recommendedName>
        <fullName evidence="9">Cyclin-dependent kinase 2 homolog</fullName>
    </recommendedName>
    <alternativeName>
        <fullName evidence="10">Cell division control protein 2 homolog</fullName>
    </alternativeName>
    <alternativeName>
        <fullName evidence="11">cdc2-related kinase 2</fullName>
    </alternativeName>
</protein>
<evidence type="ECO:0000256" key="6">
    <source>
        <dbReference type="ARBA" id="ARBA00022777"/>
    </source>
</evidence>
<dbReference type="Pfam" id="PF00069">
    <property type="entry name" value="Pkinase"/>
    <property type="match status" value="1"/>
</dbReference>
<dbReference type="VEuPathDB" id="FungiDB:H257_08828"/>
<evidence type="ECO:0000256" key="13">
    <source>
        <dbReference type="SAM" id="MobiDB-lite"/>
    </source>
</evidence>
<dbReference type="GO" id="GO:0005634">
    <property type="term" value="C:nucleus"/>
    <property type="evidence" value="ECO:0007669"/>
    <property type="project" value="TreeGrafter"/>
</dbReference>
<dbReference type="InterPro" id="IPR017441">
    <property type="entry name" value="Protein_kinase_ATP_BS"/>
</dbReference>
<dbReference type="Pfam" id="PF02493">
    <property type="entry name" value="MORN"/>
    <property type="match status" value="4"/>
</dbReference>
<evidence type="ECO:0000256" key="5">
    <source>
        <dbReference type="ARBA" id="ARBA00022741"/>
    </source>
</evidence>
<dbReference type="PROSITE" id="PS00108">
    <property type="entry name" value="PROTEIN_KINASE_ST"/>
    <property type="match status" value="1"/>
</dbReference>
<keyword evidence="6" id="KW-0418">Kinase</keyword>
<dbReference type="VEuPathDB" id="FungiDB:H257_08829"/>
<accession>A0A3R7Y901</accession>
<dbReference type="GO" id="GO:0032968">
    <property type="term" value="P:positive regulation of transcription elongation by RNA polymerase II"/>
    <property type="evidence" value="ECO:0007669"/>
    <property type="project" value="TreeGrafter"/>
</dbReference>